<accession>A0A2H0VDK2</accession>
<reference evidence="2" key="1">
    <citation type="submission" date="2017-09" db="EMBL/GenBank/DDBJ databases">
        <title>Depth-based differentiation of microbial function through sediment-hosted aquifers and enrichment of novel symbionts in the deep terrestrial subsurface.</title>
        <authorList>
            <person name="Probst A.J."/>
            <person name="Ladd B."/>
            <person name="Jarett J.K."/>
            <person name="Geller-Mcgrath D.E."/>
            <person name="Sieber C.M.K."/>
            <person name="Emerson J.B."/>
            <person name="Anantharaman K."/>
            <person name="Thomas B.C."/>
            <person name="Malmstrom R."/>
            <person name="Stieglmeier M."/>
            <person name="Klingl A."/>
            <person name="Woyke T."/>
            <person name="Ryan C.M."/>
            <person name="Banfield J.F."/>
        </authorList>
    </citation>
    <scope>NUCLEOTIDE SEQUENCE [LARGE SCALE GENOMIC DNA]</scope>
</reference>
<sequence length="77" mass="9110">MENRECQKPGLSEEEPFKLFRGTTKRAISIQEIEQTFGMSLEQIIKKFKRTHQISLKADGSVQALKNRAKKKRWKRF</sequence>
<dbReference type="AlphaFoldDB" id="A0A2H0VDK2"/>
<evidence type="ECO:0000313" key="2">
    <source>
        <dbReference type="Proteomes" id="UP000230922"/>
    </source>
</evidence>
<protein>
    <submittedName>
        <fullName evidence="1">Uncharacterized protein</fullName>
    </submittedName>
</protein>
<proteinExistence type="predicted"/>
<dbReference type="Proteomes" id="UP000230922">
    <property type="component" value="Unassembled WGS sequence"/>
</dbReference>
<evidence type="ECO:0000313" key="1">
    <source>
        <dbReference type="EMBL" id="PIR96370.1"/>
    </source>
</evidence>
<name>A0A2H0VDK2_9BACT</name>
<organism evidence="1 2">
    <name type="scientific">Candidatus Doudnabacteria bacterium CG10_big_fil_rev_8_21_14_0_10_42_18</name>
    <dbReference type="NCBI Taxonomy" id="1974552"/>
    <lineage>
        <taxon>Bacteria</taxon>
        <taxon>Candidatus Doudnaibacteriota</taxon>
    </lineage>
</organism>
<dbReference type="EMBL" id="PFAK01000022">
    <property type="protein sequence ID" value="PIR96370.1"/>
    <property type="molecule type" value="Genomic_DNA"/>
</dbReference>
<comment type="caution">
    <text evidence="1">The sequence shown here is derived from an EMBL/GenBank/DDBJ whole genome shotgun (WGS) entry which is preliminary data.</text>
</comment>
<gene>
    <name evidence="1" type="ORF">COT92_01460</name>
</gene>